<dbReference type="InterPro" id="IPR003660">
    <property type="entry name" value="HAMP_dom"/>
</dbReference>
<evidence type="ECO:0000256" key="5">
    <source>
        <dbReference type="ARBA" id="ARBA00023136"/>
    </source>
</evidence>
<dbReference type="SUPFAM" id="SSF58104">
    <property type="entry name" value="Methyl-accepting chemotaxis protein (MCP) signaling domain"/>
    <property type="match status" value="1"/>
</dbReference>
<dbReference type="GO" id="GO:0006935">
    <property type="term" value="P:chemotaxis"/>
    <property type="evidence" value="ECO:0007669"/>
    <property type="project" value="UniProtKB-KW"/>
</dbReference>
<dbReference type="Proteomes" id="UP000092578">
    <property type="component" value="Unassembled WGS sequence"/>
</dbReference>
<dbReference type="Gene3D" id="1.10.287.950">
    <property type="entry name" value="Methyl-accepting chemotaxis protein"/>
    <property type="match status" value="1"/>
</dbReference>
<dbReference type="Gene3D" id="3.30.450.20">
    <property type="entry name" value="PAS domain"/>
    <property type="match status" value="1"/>
</dbReference>
<accession>A0A1B9ATG3</accession>
<dbReference type="PANTHER" id="PTHR32089:SF114">
    <property type="entry name" value="METHYL-ACCEPTING CHEMOTAXIS PROTEIN MCPB"/>
    <property type="match status" value="1"/>
</dbReference>
<proteinExistence type="inferred from homology"/>
<evidence type="ECO:0000256" key="7">
    <source>
        <dbReference type="ARBA" id="ARBA00029447"/>
    </source>
</evidence>
<dbReference type="EMBL" id="MAYT01000023">
    <property type="protein sequence ID" value="OCA87186.1"/>
    <property type="molecule type" value="Genomic_DNA"/>
</dbReference>
<feature type="coiled-coil region" evidence="9">
    <location>
        <begin position="637"/>
        <end position="664"/>
    </location>
</feature>
<dbReference type="InterPro" id="IPR029150">
    <property type="entry name" value="dCache_3"/>
</dbReference>
<dbReference type="InterPro" id="IPR004089">
    <property type="entry name" value="MCPsignal_dom"/>
</dbReference>
<comment type="caution">
    <text evidence="13">The sequence shown here is derived from an EMBL/GenBank/DDBJ whole genome shotgun (WGS) entry which is preliminary data.</text>
</comment>
<evidence type="ECO:0000256" key="9">
    <source>
        <dbReference type="SAM" id="Coils"/>
    </source>
</evidence>
<evidence type="ECO:0000313" key="14">
    <source>
        <dbReference type="Proteomes" id="UP000092578"/>
    </source>
</evidence>
<feature type="transmembrane region" description="Helical" evidence="10">
    <location>
        <begin position="21"/>
        <end position="42"/>
    </location>
</feature>
<gene>
    <name evidence="13" type="ORF">A8F95_07950</name>
</gene>
<dbReference type="PROSITE" id="PS50111">
    <property type="entry name" value="CHEMOTAXIS_TRANSDUC_2"/>
    <property type="match status" value="1"/>
</dbReference>
<keyword evidence="4" id="KW-0145">Chemotaxis</keyword>
<dbReference type="SUPFAM" id="SSF103190">
    <property type="entry name" value="Sensory domain-like"/>
    <property type="match status" value="2"/>
</dbReference>
<protein>
    <recommendedName>
        <fullName evidence="15">Chemotaxis protein</fullName>
    </recommendedName>
</protein>
<keyword evidence="3" id="KW-0488">Methylation</keyword>
<feature type="domain" description="HAMP" evidence="12">
    <location>
        <begin position="309"/>
        <end position="362"/>
    </location>
</feature>
<keyword evidence="2" id="KW-1003">Cell membrane</keyword>
<evidence type="ECO:0000256" key="1">
    <source>
        <dbReference type="ARBA" id="ARBA00004236"/>
    </source>
</evidence>
<keyword evidence="6 8" id="KW-0807">Transducer</keyword>
<dbReference type="CDD" id="cd11386">
    <property type="entry name" value="MCP_signal"/>
    <property type="match status" value="1"/>
</dbReference>
<name>A0A1B9ATG3_9BACI</name>
<evidence type="ECO:0000256" key="8">
    <source>
        <dbReference type="PROSITE-ProRule" id="PRU00284"/>
    </source>
</evidence>
<dbReference type="Pfam" id="PF14827">
    <property type="entry name" value="dCache_3"/>
    <property type="match status" value="1"/>
</dbReference>
<comment type="subcellular location">
    <subcellularLocation>
        <location evidence="1">Cell membrane</location>
    </subcellularLocation>
</comment>
<keyword evidence="10" id="KW-1133">Transmembrane helix</keyword>
<comment type="similarity">
    <text evidence="7">Belongs to the methyl-accepting chemotaxis (MCP) protein family.</text>
</comment>
<dbReference type="PANTHER" id="PTHR32089">
    <property type="entry name" value="METHYL-ACCEPTING CHEMOTAXIS PROTEIN MCPB"/>
    <property type="match status" value="1"/>
</dbReference>
<dbReference type="AlphaFoldDB" id="A0A1B9ATG3"/>
<feature type="domain" description="Methyl-accepting transducer" evidence="11">
    <location>
        <begin position="381"/>
        <end position="638"/>
    </location>
</feature>
<keyword evidence="9" id="KW-0175">Coiled coil</keyword>
<dbReference type="Pfam" id="PF00015">
    <property type="entry name" value="MCPsignal"/>
    <property type="match status" value="1"/>
</dbReference>
<evidence type="ECO:0000256" key="4">
    <source>
        <dbReference type="ARBA" id="ARBA00022500"/>
    </source>
</evidence>
<evidence type="ECO:0000259" key="11">
    <source>
        <dbReference type="PROSITE" id="PS50111"/>
    </source>
</evidence>
<evidence type="ECO:0000256" key="3">
    <source>
        <dbReference type="ARBA" id="ARBA00022481"/>
    </source>
</evidence>
<evidence type="ECO:0000256" key="10">
    <source>
        <dbReference type="SAM" id="Phobius"/>
    </source>
</evidence>
<evidence type="ECO:0008006" key="15">
    <source>
        <dbReference type="Google" id="ProtNLM"/>
    </source>
</evidence>
<keyword evidence="5 10" id="KW-0472">Membrane</keyword>
<dbReference type="GO" id="GO:0007165">
    <property type="term" value="P:signal transduction"/>
    <property type="evidence" value="ECO:0007669"/>
    <property type="project" value="UniProtKB-KW"/>
</dbReference>
<reference evidence="14" key="1">
    <citation type="submission" date="2016-05" db="EMBL/GenBank/DDBJ databases">
        <authorList>
            <person name="Liu B."/>
            <person name="Wang J."/>
            <person name="Zhu Y."/>
            <person name="Liu G."/>
            <person name="Chen Q."/>
            <person name="Chen Z."/>
            <person name="Lan J."/>
            <person name="Che J."/>
            <person name="Ge C."/>
            <person name="Shi H."/>
            <person name="Pan Z."/>
            <person name="Liu X."/>
        </authorList>
    </citation>
    <scope>NUCLEOTIDE SEQUENCE [LARGE SCALE GENOMIC DNA]</scope>
    <source>
        <strain evidence="14">FJAT-27215</strain>
    </source>
</reference>
<keyword evidence="10" id="KW-0812">Transmembrane</keyword>
<evidence type="ECO:0000259" key="12">
    <source>
        <dbReference type="PROSITE" id="PS50885"/>
    </source>
</evidence>
<dbReference type="SMART" id="SM00304">
    <property type="entry name" value="HAMP"/>
    <property type="match status" value="1"/>
</dbReference>
<evidence type="ECO:0000256" key="6">
    <source>
        <dbReference type="ARBA" id="ARBA00023224"/>
    </source>
</evidence>
<dbReference type="GO" id="GO:0005886">
    <property type="term" value="C:plasma membrane"/>
    <property type="evidence" value="ECO:0007669"/>
    <property type="project" value="UniProtKB-SubCell"/>
</dbReference>
<dbReference type="PROSITE" id="PS50885">
    <property type="entry name" value="HAMP"/>
    <property type="match status" value="1"/>
</dbReference>
<dbReference type="SMART" id="SM00283">
    <property type="entry name" value="MA"/>
    <property type="match status" value="1"/>
</dbReference>
<feature type="transmembrane region" description="Helical" evidence="10">
    <location>
        <begin position="285"/>
        <end position="307"/>
    </location>
</feature>
<sequence>MLLVEGEGKVLFRLKTLSNKLFIILLATSIIPLLILSIILLYNTDQAFSALTQQSQQSTKQSVVQSLERSSTELLDLAKKYSHDKELVRAFQTNNREQLLAKIRPIFERLQEEHHISVFEFGETDGTVFLRGHNPQKYGDDKSELPAIQDALEGKGAAGFEFGNSGLAVRAFMPLEANNKVIGTLQMGIDQDFLKGLAETVQGVQLNLYNPSGEVMVSSTPENVGKQLDDTAVINKVLTGKEASIEKGEFLQTYIPMFDPTKTEVIGIVEISQDISVIVKADHKMTLLTFIVGGVTLLCLIIASLLFSRSISEPIKKAAYFMDEFARGKLNTIFEGKKRNDEIGLLTESIFMMQNNVKEMVERIADTSKIVAKQSSVLKQSSNEINEGSQQIASTMNELSAGVETQAGSSLKLVEKVGVFSKNIQAAYDHGKDMSATTDHVLDLTNKGKALMDASIQDMSTMHEIVKASMNQVKDLDEQAKHISGMIKVIRDIAEQTNLLALNAAIEAARAGEHGTGFAVVAGEVRKLSEQVADSISGITEMVNGIQQGSREVTGSLQSSFEKVEAGAEQIQMTGMTFDEITGTISTLAQKIRVITTHLTQLNGETESIGSTVESIALISEQSAAGVEETAAAAQEANSSMEQVKNYAEKLADLSEELNDLLEQFNL</sequence>
<dbReference type="InterPro" id="IPR029151">
    <property type="entry name" value="Sensor-like_sf"/>
</dbReference>
<evidence type="ECO:0000256" key="2">
    <source>
        <dbReference type="ARBA" id="ARBA00022475"/>
    </source>
</evidence>
<evidence type="ECO:0000313" key="13">
    <source>
        <dbReference type="EMBL" id="OCA87186.1"/>
    </source>
</evidence>
<organism evidence="13 14">
    <name type="scientific">Pseudobacillus wudalianchiensis</name>
    <dbReference type="NCBI Taxonomy" id="1743143"/>
    <lineage>
        <taxon>Bacteria</taxon>
        <taxon>Bacillati</taxon>
        <taxon>Bacillota</taxon>
        <taxon>Bacilli</taxon>
        <taxon>Bacillales</taxon>
        <taxon>Bacillaceae</taxon>
        <taxon>Pseudobacillus</taxon>
    </lineage>
</organism>
<keyword evidence="14" id="KW-1185">Reference proteome</keyword>